<feature type="binding site" evidence="6">
    <location>
        <position position="113"/>
    </location>
    <ligand>
        <name>Zn(2+)</name>
        <dbReference type="ChEBI" id="CHEBI:29105"/>
    </ligand>
</feature>
<comment type="function">
    <text evidence="6">Catalyzes the dehydration of methylthioribulose-1-phosphate (MTRu-1-P) into 2,3-diketo-5-methylthiopentyl-1-phosphate (DK-MTP-1-P).</text>
</comment>
<keyword evidence="1 6" id="KW-0028">Amino-acid biosynthesis</keyword>
<reference evidence="8" key="1">
    <citation type="submission" date="2022-08" db="EMBL/GenBank/DDBJ databases">
        <title>Polycladomyces zharkentsis sp. nov., a novel thermophilic CMC and starch-degrading bacterium isolated from a geothermal spring in Kazakhstan.</title>
        <authorList>
            <person name="Mashzhan A."/>
            <person name="Kistaubaeva A."/>
            <person name="Javier-Lopez R."/>
            <person name="Birkeland N.-K."/>
        </authorList>
    </citation>
    <scope>NUCLEOTIDE SEQUENCE</scope>
    <source>
        <strain evidence="8">KSR 13</strain>
    </source>
</reference>
<comment type="catalytic activity">
    <reaction evidence="6">
        <text>5-(methylsulfanyl)-D-ribulose 1-phosphate = 5-methylsulfanyl-2,3-dioxopentyl phosphate + H2O</text>
        <dbReference type="Rhea" id="RHEA:15549"/>
        <dbReference type="ChEBI" id="CHEBI:15377"/>
        <dbReference type="ChEBI" id="CHEBI:58548"/>
        <dbReference type="ChEBI" id="CHEBI:58828"/>
        <dbReference type="EC" id="4.2.1.109"/>
    </reaction>
</comment>
<dbReference type="EC" id="4.2.1.109" evidence="6"/>
<evidence type="ECO:0000256" key="2">
    <source>
        <dbReference type="ARBA" id="ARBA00022723"/>
    </source>
</evidence>
<evidence type="ECO:0000256" key="5">
    <source>
        <dbReference type="ARBA" id="ARBA00023239"/>
    </source>
</evidence>
<dbReference type="Gene3D" id="3.40.225.10">
    <property type="entry name" value="Class II aldolase/adducin N-terminal domain"/>
    <property type="match status" value="1"/>
</dbReference>
<dbReference type="Proteomes" id="UP001174196">
    <property type="component" value="Unassembled WGS sequence"/>
</dbReference>
<keyword evidence="4 6" id="KW-0486">Methionine biosynthesis</keyword>
<accession>A0ABT8IN97</accession>
<evidence type="ECO:0000313" key="8">
    <source>
        <dbReference type="EMBL" id="MDN4594258.1"/>
    </source>
</evidence>
<proteinExistence type="inferred from homology"/>
<dbReference type="NCBIfam" id="TIGR03328">
    <property type="entry name" value="salvage_mtnB"/>
    <property type="match status" value="1"/>
</dbReference>
<comment type="caution">
    <text evidence="8">The sequence shown here is derived from an EMBL/GenBank/DDBJ whole genome shotgun (WGS) entry which is preliminary data.</text>
</comment>
<evidence type="ECO:0000259" key="7">
    <source>
        <dbReference type="SMART" id="SM01007"/>
    </source>
</evidence>
<dbReference type="RefSeq" id="WP_301238938.1">
    <property type="nucleotide sequence ID" value="NZ_JANRHH010000037.1"/>
</dbReference>
<dbReference type="GO" id="GO:0046570">
    <property type="term" value="F:methylthioribulose 1-phosphate dehydratase activity"/>
    <property type="evidence" value="ECO:0007669"/>
    <property type="project" value="UniProtKB-EC"/>
</dbReference>
<comment type="pathway">
    <text evidence="6">Amino-acid biosynthesis; L-methionine biosynthesis via salvage pathway; L-methionine from S-methyl-5-thio-alpha-D-ribose 1-phosphate: step 2/6.</text>
</comment>
<name>A0ABT8IN97_9BACL</name>
<dbReference type="HAMAP" id="MF_01677">
    <property type="entry name" value="Salvage_MtnB"/>
    <property type="match status" value="1"/>
</dbReference>
<dbReference type="PANTHER" id="PTHR10640">
    <property type="entry name" value="METHYLTHIORIBULOSE-1-PHOSPHATE DEHYDRATASE"/>
    <property type="match status" value="1"/>
</dbReference>
<keyword evidence="3 6" id="KW-0862">Zinc</keyword>
<dbReference type="EMBL" id="JANRHH010000037">
    <property type="protein sequence ID" value="MDN4594258.1"/>
    <property type="molecule type" value="Genomic_DNA"/>
</dbReference>
<evidence type="ECO:0000313" key="9">
    <source>
        <dbReference type="Proteomes" id="UP001174196"/>
    </source>
</evidence>
<dbReference type="Pfam" id="PF00596">
    <property type="entry name" value="Aldolase_II"/>
    <property type="match status" value="1"/>
</dbReference>
<keyword evidence="2 6" id="KW-0479">Metal-binding</keyword>
<sequence length="221" mass="24401">MTVNQTSNRGIEVPLEAVQQAFDTLRQIKTRLAERGWFPATSGNLSVKVAYGETPVIAITASGKDKAVHTPEDFLLVDENGVPVAPTELKPSAETAVHTALYRKFSECGAVFHVHTVSNNLVSDLYGDDGAVTFTNHELIKALGHWEEGASVTVPIVLNHTHIPALAAAVERVASWDSRGVLIRNHGIYAWGEDAFSALRHLEAWEFLFEYEIKRRLLMSR</sequence>
<organism evidence="8 9">
    <name type="scientific">Polycladomyces subterraneus</name>
    <dbReference type="NCBI Taxonomy" id="1016997"/>
    <lineage>
        <taxon>Bacteria</taxon>
        <taxon>Bacillati</taxon>
        <taxon>Bacillota</taxon>
        <taxon>Bacilli</taxon>
        <taxon>Bacillales</taxon>
        <taxon>Thermoactinomycetaceae</taxon>
        <taxon>Polycladomyces</taxon>
    </lineage>
</organism>
<evidence type="ECO:0000256" key="3">
    <source>
        <dbReference type="ARBA" id="ARBA00022833"/>
    </source>
</evidence>
<protein>
    <recommendedName>
        <fullName evidence="6">Methylthioribulose-1-phosphate dehydratase</fullName>
        <shortName evidence="6">MTRu-1-P dehydratase</shortName>
        <ecNumber evidence="6">4.2.1.109</ecNumber>
    </recommendedName>
</protein>
<dbReference type="InterPro" id="IPR017714">
    <property type="entry name" value="MethylthioRu-1-P_deHdtase_MtnB"/>
</dbReference>
<comment type="cofactor">
    <cofactor evidence="6">
        <name>Zn(2+)</name>
        <dbReference type="ChEBI" id="CHEBI:29105"/>
    </cofactor>
    <text evidence="6">Binds 1 zinc ion per subunit.</text>
</comment>
<keyword evidence="5 6" id="KW-0456">Lyase</keyword>
<comment type="similarity">
    <text evidence="6">Belongs to the aldolase class II family. MtnB subfamily.</text>
</comment>
<dbReference type="InterPro" id="IPR036409">
    <property type="entry name" value="Aldolase_II/adducin_N_sf"/>
</dbReference>
<evidence type="ECO:0000256" key="4">
    <source>
        <dbReference type="ARBA" id="ARBA00023167"/>
    </source>
</evidence>
<gene>
    <name evidence="6 8" type="primary">mtnB</name>
    <name evidence="8" type="ORF">NWF35_10150</name>
</gene>
<evidence type="ECO:0000256" key="1">
    <source>
        <dbReference type="ARBA" id="ARBA00022605"/>
    </source>
</evidence>
<feature type="domain" description="Class II aldolase/adducin N-terminal" evidence="7">
    <location>
        <begin position="23"/>
        <end position="213"/>
    </location>
</feature>
<feature type="binding site" evidence="6">
    <location>
        <position position="115"/>
    </location>
    <ligand>
        <name>Zn(2+)</name>
        <dbReference type="ChEBI" id="CHEBI:29105"/>
    </ligand>
</feature>
<dbReference type="PANTHER" id="PTHR10640:SF7">
    <property type="entry name" value="METHYLTHIORIBULOSE-1-PHOSPHATE DEHYDRATASE"/>
    <property type="match status" value="1"/>
</dbReference>
<dbReference type="SUPFAM" id="SSF53639">
    <property type="entry name" value="AraD/HMP-PK domain-like"/>
    <property type="match status" value="1"/>
</dbReference>
<evidence type="ECO:0000256" key="6">
    <source>
        <dbReference type="HAMAP-Rule" id="MF_01677"/>
    </source>
</evidence>
<keyword evidence="9" id="KW-1185">Reference proteome</keyword>
<dbReference type="SMART" id="SM01007">
    <property type="entry name" value="Aldolase_II"/>
    <property type="match status" value="1"/>
</dbReference>
<dbReference type="InterPro" id="IPR001303">
    <property type="entry name" value="Aldolase_II/adducin_N"/>
</dbReference>